<dbReference type="InterPro" id="IPR028098">
    <property type="entry name" value="Glyco_trans_4-like_N"/>
</dbReference>
<dbReference type="GO" id="GO:0016757">
    <property type="term" value="F:glycosyltransferase activity"/>
    <property type="evidence" value="ECO:0007669"/>
    <property type="project" value="UniProtKB-ARBA"/>
</dbReference>
<feature type="domain" description="Glycosyltransferase subfamily 4-like N-terminal" evidence="2">
    <location>
        <begin position="14"/>
        <end position="182"/>
    </location>
</feature>
<sequence>MHIAFIIESDYNSGGMERMLSTMANRLAAWFDITILTAFNEGRAPFFTIAETVRQVDLGLAQGDYPSGRLRKKAYRERLETYLVAHRHDVCISLGSLEYGFLPHIKDGSKKVLWFHFALNYDLLTTHLSSIGLVNRCIGRLRQAKRLLCARGYDRVVVLSEADARQWRRFVSRVSVIYNPVTIKPQRVADYSVRRAMAVGRLDRQKGFDTLIVAWKRVVTRYPDWQLDIYGDGPQKETLQRLIVAEGLQQSVFLRGRADDVASEYARHSLFVLSSRFEGFGLVLVEAGICGLPLVSFDCQQGPAEIITPENGILVRPVGDVAALATAISKLAGDAAMRRAMGQQALGLAARFNLDDIAGQWKEMLCALGGLARKIPARK</sequence>
<gene>
    <name evidence="3" type="ORF">PRLR5076_11010</name>
</gene>
<evidence type="ECO:0000313" key="3">
    <source>
        <dbReference type="EMBL" id="GJG58250.1"/>
    </source>
</evidence>
<proteinExistence type="predicted"/>
<comment type="caution">
    <text evidence="3">The sequence shown here is derived from an EMBL/GenBank/DDBJ whole genome shotgun (WGS) entry which is preliminary data.</text>
</comment>
<organism evidence="3 4">
    <name type="scientific">Prevotella lacticifex</name>
    <dbReference type="NCBI Taxonomy" id="2854755"/>
    <lineage>
        <taxon>Bacteria</taxon>
        <taxon>Pseudomonadati</taxon>
        <taxon>Bacteroidota</taxon>
        <taxon>Bacteroidia</taxon>
        <taxon>Bacteroidales</taxon>
        <taxon>Prevotellaceae</taxon>
        <taxon>Prevotella</taxon>
    </lineage>
</organism>
<dbReference type="EMBL" id="BPUB01000001">
    <property type="protein sequence ID" value="GJG58250.1"/>
    <property type="molecule type" value="Genomic_DNA"/>
</dbReference>
<protein>
    <submittedName>
        <fullName evidence="3">Glycosyl transferase</fullName>
    </submittedName>
</protein>
<keyword evidence="3" id="KW-0808">Transferase</keyword>
<reference evidence="3" key="1">
    <citation type="journal article" date="2022" name="Int. J. Syst. Evol. Microbiol.">
        <title>Prevotella lacticifex sp. nov., isolated from the rumen of cows.</title>
        <authorList>
            <person name="Shinkai T."/>
            <person name="Ikeyama N."/>
            <person name="Kumagai M."/>
            <person name="Ohmori H."/>
            <person name="Sakamoto M."/>
            <person name="Ohkuma M."/>
            <person name="Mitsumori M."/>
        </authorList>
    </citation>
    <scope>NUCLEOTIDE SEQUENCE</scope>
    <source>
        <strain evidence="3">R5076</strain>
    </source>
</reference>
<evidence type="ECO:0000259" key="1">
    <source>
        <dbReference type="Pfam" id="PF00534"/>
    </source>
</evidence>
<dbReference type="InterPro" id="IPR001296">
    <property type="entry name" value="Glyco_trans_1"/>
</dbReference>
<keyword evidence="4" id="KW-1185">Reference proteome</keyword>
<dbReference type="SUPFAM" id="SSF53756">
    <property type="entry name" value="UDP-Glycosyltransferase/glycogen phosphorylase"/>
    <property type="match status" value="1"/>
</dbReference>
<dbReference type="Gene3D" id="3.40.50.2000">
    <property type="entry name" value="Glycogen Phosphorylase B"/>
    <property type="match status" value="2"/>
</dbReference>
<dbReference type="AlphaFoldDB" id="A0A9R1C942"/>
<dbReference type="PANTHER" id="PTHR12526:SF630">
    <property type="entry name" value="GLYCOSYLTRANSFERASE"/>
    <property type="match status" value="1"/>
</dbReference>
<accession>A0A9R1C942</accession>
<dbReference type="Pfam" id="PF13439">
    <property type="entry name" value="Glyco_transf_4"/>
    <property type="match status" value="1"/>
</dbReference>
<name>A0A9R1C942_9BACT</name>
<evidence type="ECO:0000259" key="2">
    <source>
        <dbReference type="Pfam" id="PF13439"/>
    </source>
</evidence>
<feature type="domain" description="Glycosyl transferase family 1" evidence="1">
    <location>
        <begin position="197"/>
        <end position="345"/>
    </location>
</feature>
<dbReference type="CDD" id="cd03820">
    <property type="entry name" value="GT4_AmsD-like"/>
    <property type="match status" value="1"/>
</dbReference>
<dbReference type="Pfam" id="PF00534">
    <property type="entry name" value="Glycos_transf_1"/>
    <property type="match status" value="1"/>
</dbReference>
<evidence type="ECO:0000313" key="4">
    <source>
        <dbReference type="Proteomes" id="UP000825483"/>
    </source>
</evidence>
<dbReference type="Proteomes" id="UP000825483">
    <property type="component" value="Unassembled WGS sequence"/>
</dbReference>
<dbReference type="PANTHER" id="PTHR12526">
    <property type="entry name" value="GLYCOSYLTRANSFERASE"/>
    <property type="match status" value="1"/>
</dbReference>